<dbReference type="Gene3D" id="1.10.30.50">
    <property type="match status" value="1"/>
</dbReference>
<sequence length="124" mass="13273">MRTVHRSPLTAREKTDLLLAQGHTCPLCNEPIRPGDRPRDEHMRALGLGGSNDLGNRAMVHGHCADAKTAGPDGDLARIGAMKAQVAAVYGFKQSRRPLPGGKGDWRKRKVGGGCVERATGEPL</sequence>
<dbReference type="AlphaFoldDB" id="A0A437NYY3"/>
<name>A0A437NYY3_9HYPH</name>
<keyword evidence="3" id="KW-1185">Reference proteome</keyword>
<evidence type="ECO:0000256" key="1">
    <source>
        <dbReference type="SAM" id="MobiDB-lite"/>
    </source>
</evidence>
<protein>
    <recommendedName>
        <fullName evidence="4">HNH nuclease domain-containing protein</fullName>
    </recommendedName>
</protein>
<reference evidence="2 3" key="1">
    <citation type="submission" date="2019-01" db="EMBL/GenBank/DDBJ databases">
        <authorList>
            <person name="Chen W.-M."/>
        </authorList>
    </citation>
    <scope>NUCLEOTIDE SEQUENCE [LARGE SCALE GENOMIC DNA]</scope>
    <source>
        <strain evidence="2 3">TER-1</strain>
    </source>
</reference>
<gene>
    <name evidence="2" type="ORF">EOE48_20615</name>
</gene>
<comment type="caution">
    <text evidence="2">The sequence shown here is derived from an EMBL/GenBank/DDBJ whole genome shotgun (WGS) entry which is preliminary data.</text>
</comment>
<feature type="compositionally biased region" description="Basic and acidic residues" evidence="1">
    <location>
        <begin position="33"/>
        <end position="44"/>
    </location>
</feature>
<organism evidence="2 3">
    <name type="scientific">Methylobacterium oryzihabitans</name>
    <dbReference type="NCBI Taxonomy" id="2499852"/>
    <lineage>
        <taxon>Bacteria</taxon>
        <taxon>Pseudomonadati</taxon>
        <taxon>Pseudomonadota</taxon>
        <taxon>Alphaproteobacteria</taxon>
        <taxon>Hyphomicrobiales</taxon>
        <taxon>Methylobacteriaceae</taxon>
        <taxon>Methylobacterium</taxon>
    </lineage>
</organism>
<feature type="region of interest" description="Disordered" evidence="1">
    <location>
        <begin position="29"/>
        <end position="50"/>
    </location>
</feature>
<dbReference type="OrthoDB" id="7993590at2"/>
<dbReference type="Proteomes" id="UP000286997">
    <property type="component" value="Unassembled WGS sequence"/>
</dbReference>
<accession>A0A437NYY3</accession>
<evidence type="ECO:0000313" key="2">
    <source>
        <dbReference type="EMBL" id="RVU15213.1"/>
    </source>
</evidence>
<feature type="region of interest" description="Disordered" evidence="1">
    <location>
        <begin position="95"/>
        <end position="124"/>
    </location>
</feature>
<dbReference type="RefSeq" id="WP_127732658.1">
    <property type="nucleotide sequence ID" value="NZ_SACP01000023.1"/>
</dbReference>
<evidence type="ECO:0008006" key="4">
    <source>
        <dbReference type="Google" id="ProtNLM"/>
    </source>
</evidence>
<proteinExistence type="predicted"/>
<dbReference type="EMBL" id="SACP01000023">
    <property type="protein sequence ID" value="RVU15213.1"/>
    <property type="molecule type" value="Genomic_DNA"/>
</dbReference>
<evidence type="ECO:0000313" key="3">
    <source>
        <dbReference type="Proteomes" id="UP000286997"/>
    </source>
</evidence>